<gene>
    <name evidence="1" type="ORF">DPMN_043115</name>
</gene>
<evidence type="ECO:0000313" key="1">
    <source>
        <dbReference type="EMBL" id="KAH3736544.1"/>
    </source>
</evidence>
<reference evidence="1" key="2">
    <citation type="submission" date="2020-11" db="EMBL/GenBank/DDBJ databases">
        <authorList>
            <person name="McCartney M.A."/>
            <person name="Auch B."/>
            <person name="Kono T."/>
            <person name="Mallez S."/>
            <person name="Becker A."/>
            <person name="Gohl D.M."/>
            <person name="Silverstein K.A.T."/>
            <person name="Koren S."/>
            <person name="Bechman K.B."/>
            <person name="Herman A."/>
            <person name="Abrahante J.E."/>
            <person name="Garbe J."/>
        </authorList>
    </citation>
    <scope>NUCLEOTIDE SEQUENCE</scope>
    <source>
        <strain evidence="1">Duluth1</strain>
        <tissue evidence="1">Whole animal</tissue>
    </source>
</reference>
<reference evidence="1" key="1">
    <citation type="journal article" date="2019" name="bioRxiv">
        <title>The Genome of the Zebra Mussel, Dreissena polymorpha: A Resource for Invasive Species Research.</title>
        <authorList>
            <person name="McCartney M.A."/>
            <person name="Auch B."/>
            <person name="Kono T."/>
            <person name="Mallez S."/>
            <person name="Zhang Y."/>
            <person name="Obille A."/>
            <person name="Becker A."/>
            <person name="Abrahante J.E."/>
            <person name="Garbe J."/>
            <person name="Badalamenti J.P."/>
            <person name="Herman A."/>
            <person name="Mangelson H."/>
            <person name="Liachko I."/>
            <person name="Sullivan S."/>
            <person name="Sone E.D."/>
            <person name="Koren S."/>
            <person name="Silverstein K.A.T."/>
            <person name="Beckman K.B."/>
            <person name="Gohl D.M."/>
        </authorList>
    </citation>
    <scope>NUCLEOTIDE SEQUENCE</scope>
    <source>
        <strain evidence="1">Duluth1</strain>
        <tissue evidence="1">Whole animal</tissue>
    </source>
</reference>
<proteinExistence type="predicted"/>
<protein>
    <recommendedName>
        <fullName evidence="3">SCP domain-containing protein</fullName>
    </recommendedName>
</protein>
<evidence type="ECO:0000313" key="2">
    <source>
        <dbReference type="Proteomes" id="UP000828390"/>
    </source>
</evidence>
<dbReference type="Proteomes" id="UP000828390">
    <property type="component" value="Unassembled WGS sequence"/>
</dbReference>
<keyword evidence="2" id="KW-1185">Reference proteome</keyword>
<dbReference type="Gene3D" id="3.40.33.10">
    <property type="entry name" value="CAP"/>
    <property type="match status" value="1"/>
</dbReference>
<name>A0A9D4D1M4_DREPO</name>
<dbReference type="InterPro" id="IPR035940">
    <property type="entry name" value="CAP_sf"/>
</dbReference>
<dbReference type="AlphaFoldDB" id="A0A9D4D1M4"/>
<dbReference type="EMBL" id="JAIWYP010000011">
    <property type="protein sequence ID" value="KAH3736544.1"/>
    <property type="molecule type" value="Genomic_DNA"/>
</dbReference>
<organism evidence="1 2">
    <name type="scientific">Dreissena polymorpha</name>
    <name type="common">Zebra mussel</name>
    <name type="synonym">Mytilus polymorpha</name>
    <dbReference type="NCBI Taxonomy" id="45954"/>
    <lineage>
        <taxon>Eukaryota</taxon>
        <taxon>Metazoa</taxon>
        <taxon>Spiralia</taxon>
        <taxon>Lophotrochozoa</taxon>
        <taxon>Mollusca</taxon>
        <taxon>Bivalvia</taxon>
        <taxon>Autobranchia</taxon>
        <taxon>Heteroconchia</taxon>
        <taxon>Euheterodonta</taxon>
        <taxon>Imparidentia</taxon>
        <taxon>Neoheterodontei</taxon>
        <taxon>Myida</taxon>
        <taxon>Dreissenoidea</taxon>
        <taxon>Dreissenidae</taxon>
        <taxon>Dreissena</taxon>
    </lineage>
</organism>
<dbReference type="SUPFAM" id="SSF55797">
    <property type="entry name" value="PR-1-like"/>
    <property type="match status" value="1"/>
</dbReference>
<accession>A0A9D4D1M4</accession>
<comment type="caution">
    <text evidence="1">The sequence shown here is derived from an EMBL/GenBank/DDBJ whole genome shotgun (WGS) entry which is preliminary data.</text>
</comment>
<sequence>MNVYPIPDLHEARVVGEEKYGILSKHTRQVPCADKYAKFTTGHSACLPRNNNGVEPSDQQLILDAHNTARRDVTPTASNMQLMNNTKRLGWAKEKKDFTYGNNQNKSVGHYTKVMLAVMTSASSLDFHTNFLIIRI</sequence>
<evidence type="ECO:0008006" key="3">
    <source>
        <dbReference type="Google" id="ProtNLM"/>
    </source>
</evidence>